<sequence length="212" mass="23080">MMVGTLRPVAAEGAHAPRRCGRPRRTHLCTNRRLVKIVGRGGSAAVTVAAGSNMAGTSALELHAVDIDRENFAPFGQVISPQSDGEHFGETDAKLVLDQGVPRFYIMRLEKRGLSFGTIVHHAKVTQCLGSTQGYAWYMAVASSSVTTPSMENMRAFRIPPGVFIKLHCGTWHAGPLFDTPQDMDFANLELSDTNVTDFNCFDFGESIAIRP</sequence>
<comment type="catalytic activity">
    <reaction evidence="4">
        <text>(S)-ureidoglycolate = urea + glyoxylate</text>
        <dbReference type="Rhea" id="RHEA:11304"/>
        <dbReference type="ChEBI" id="CHEBI:16199"/>
        <dbReference type="ChEBI" id="CHEBI:36655"/>
        <dbReference type="ChEBI" id="CHEBI:57296"/>
        <dbReference type="EC" id="4.3.2.3"/>
    </reaction>
</comment>
<gene>
    <name evidence="5" type="ORF">HKI87_09g59060</name>
</gene>
<evidence type="ECO:0000256" key="1">
    <source>
        <dbReference type="ARBA" id="ARBA00011738"/>
    </source>
</evidence>
<dbReference type="GO" id="GO:0050385">
    <property type="term" value="F:ureidoglycolate lyase activity"/>
    <property type="evidence" value="ECO:0007669"/>
    <property type="project" value="UniProtKB-EC"/>
</dbReference>
<dbReference type="InterPro" id="IPR011051">
    <property type="entry name" value="RmlC_Cupin_sf"/>
</dbReference>
<dbReference type="GO" id="GO:0000256">
    <property type="term" value="P:allantoin catabolic process"/>
    <property type="evidence" value="ECO:0007669"/>
    <property type="project" value="InterPro"/>
</dbReference>
<name>A0AAX4PEF0_9CHLO</name>
<dbReference type="InterPro" id="IPR007247">
    <property type="entry name" value="Ureidogly_lyase"/>
</dbReference>
<keyword evidence="5" id="KW-0378">Hydrolase</keyword>
<dbReference type="GO" id="GO:0004848">
    <property type="term" value="F:ureidoglycolate hydrolase activity"/>
    <property type="evidence" value="ECO:0007669"/>
    <property type="project" value="InterPro"/>
</dbReference>
<keyword evidence="2" id="KW-0659">Purine metabolism</keyword>
<dbReference type="SUPFAM" id="SSF51182">
    <property type="entry name" value="RmlC-like cupins"/>
    <property type="match status" value="1"/>
</dbReference>
<evidence type="ECO:0000313" key="5">
    <source>
        <dbReference type="EMBL" id="WZN64350.1"/>
    </source>
</evidence>
<dbReference type="AlphaFoldDB" id="A0AAX4PEF0"/>
<proteinExistence type="predicted"/>
<dbReference type="PANTHER" id="PTHR35721:SF1">
    <property type="entry name" value="UREIDOGLYCOLATE HYDROLASE"/>
    <property type="match status" value="1"/>
</dbReference>
<reference evidence="5 6" key="1">
    <citation type="submission" date="2024-03" db="EMBL/GenBank/DDBJ databases">
        <title>Complete genome sequence of the green alga Chloropicon roscoffensis RCC1871.</title>
        <authorList>
            <person name="Lemieux C."/>
            <person name="Pombert J.-F."/>
            <person name="Otis C."/>
            <person name="Turmel M."/>
        </authorList>
    </citation>
    <scope>NUCLEOTIDE SEQUENCE [LARGE SCALE GENOMIC DNA]</scope>
    <source>
        <strain evidence="5 6">RCC1871</strain>
    </source>
</reference>
<accession>A0AAX4PEF0</accession>
<dbReference type="Pfam" id="PF04115">
    <property type="entry name" value="Ureidogly_lyase"/>
    <property type="match status" value="1"/>
</dbReference>
<dbReference type="Gene3D" id="2.60.120.480">
    <property type="entry name" value="Ureidoglycolate hydrolase"/>
    <property type="match status" value="1"/>
</dbReference>
<comment type="subunit">
    <text evidence="1">Homodimer.</text>
</comment>
<evidence type="ECO:0000256" key="2">
    <source>
        <dbReference type="ARBA" id="ARBA00022631"/>
    </source>
</evidence>
<keyword evidence="6" id="KW-1185">Reference proteome</keyword>
<dbReference type="InterPro" id="IPR024060">
    <property type="entry name" value="Ureidoglycolate_lyase_dom_sf"/>
</dbReference>
<protein>
    <submittedName>
        <fullName evidence="5">Ureidoglycolate hydrolase</fullName>
    </submittedName>
</protein>
<keyword evidence="3" id="KW-0456">Lyase</keyword>
<evidence type="ECO:0000256" key="3">
    <source>
        <dbReference type="ARBA" id="ARBA00023239"/>
    </source>
</evidence>
<organism evidence="5 6">
    <name type="scientific">Chloropicon roscoffensis</name>
    <dbReference type="NCBI Taxonomy" id="1461544"/>
    <lineage>
        <taxon>Eukaryota</taxon>
        <taxon>Viridiplantae</taxon>
        <taxon>Chlorophyta</taxon>
        <taxon>Chloropicophyceae</taxon>
        <taxon>Chloropicales</taxon>
        <taxon>Chloropicaceae</taxon>
        <taxon>Chloropicon</taxon>
    </lineage>
</organism>
<dbReference type="GO" id="GO:0006144">
    <property type="term" value="P:purine nucleobase metabolic process"/>
    <property type="evidence" value="ECO:0007669"/>
    <property type="project" value="UniProtKB-KW"/>
</dbReference>
<evidence type="ECO:0000313" key="6">
    <source>
        <dbReference type="Proteomes" id="UP001472866"/>
    </source>
</evidence>
<dbReference type="EMBL" id="CP151509">
    <property type="protein sequence ID" value="WZN64350.1"/>
    <property type="molecule type" value="Genomic_DNA"/>
</dbReference>
<dbReference type="PANTHER" id="PTHR35721">
    <property type="entry name" value="UREIDOGLYCOLATE HYDROLASE"/>
    <property type="match status" value="1"/>
</dbReference>
<dbReference type="Proteomes" id="UP001472866">
    <property type="component" value="Chromosome 09"/>
</dbReference>
<evidence type="ECO:0000256" key="4">
    <source>
        <dbReference type="ARBA" id="ARBA00047684"/>
    </source>
</evidence>